<dbReference type="InterPro" id="IPR014044">
    <property type="entry name" value="CAP_dom"/>
</dbReference>
<dbReference type="InterPro" id="IPR011049">
    <property type="entry name" value="Serralysin-like_metalloprot_C"/>
</dbReference>
<dbReference type="RefSeq" id="WP_323275796.1">
    <property type="nucleotide sequence ID" value="NZ_JAYGHT010000018.1"/>
</dbReference>
<dbReference type="PROSITE" id="PS00330">
    <property type="entry name" value="HEMOLYSIN_CALCIUM"/>
    <property type="match status" value="2"/>
</dbReference>
<protein>
    <submittedName>
        <fullName evidence="2">CAP domain-containing protein</fullName>
    </submittedName>
</protein>
<dbReference type="Gene3D" id="3.40.33.10">
    <property type="entry name" value="CAP"/>
    <property type="match status" value="1"/>
</dbReference>
<dbReference type="Gene3D" id="2.150.10.10">
    <property type="entry name" value="Serralysin-like metalloprotease, C-terminal"/>
    <property type="match status" value="2"/>
</dbReference>
<feature type="domain" description="SCP" evidence="1">
    <location>
        <begin position="245"/>
        <end position="366"/>
    </location>
</feature>
<evidence type="ECO:0000313" key="3">
    <source>
        <dbReference type="Proteomes" id="UP001301728"/>
    </source>
</evidence>
<dbReference type="InterPro" id="IPR001343">
    <property type="entry name" value="Hemolysn_Ca-bd"/>
</dbReference>
<dbReference type="Proteomes" id="UP001301728">
    <property type="component" value="Unassembled WGS sequence"/>
</dbReference>
<reference evidence="2 3" key="1">
    <citation type="submission" date="2023-12" db="EMBL/GenBank/DDBJ databases">
        <title>Baltic Sea Cyanobacteria.</title>
        <authorList>
            <person name="Delbaje E."/>
            <person name="Fewer D.P."/>
            <person name="Shishido T.K."/>
        </authorList>
    </citation>
    <scope>NUCLEOTIDE SEQUENCE [LARGE SCALE GENOMIC DNA]</scope>
    <source>
        <strain evidence="2 3">CCNP 1315</strain>
    </source>
</reference>
<dbReference type="InterPro" id="IPR018511">
    <property type="entry name" value="Hemolysin-typ_Ca-bd_CS"/>
</dbReference>
<dbReference type="Pfam" id="PF00353">
    <property type="entry name" value="HemolysinCabind"/>
    <property type="match status" value="2"/>
</dbReference>
<proteinExistence type="predicted"/>
<dbReference type="InterPro" id="IPR035940">
    <property type="entry name" value="CAP_sf"/>
</dbReference>
<dbReference type="PRINTS" id="PR00313">
    <property type="entry name" value="CABNDNGRPT"/>
</dbReference>
<dbReference type="SUPFAM" id="SSF55797">
    <property type="entry name" value="PR-1-like"/>
    <property type="match status" value="1"/>
</dbReference>
<evidence type="ECO:0000259" key="1">
    <source>
        <dbReference type="Pfam" id="PF00188"/>
    </source>
</evidence>
<organism evidence="2 3">
    <name type="scientific">Limnoraphis robusta CCNP1315</name>
    <dbReference type="NCBI Taxonomy" id="3110306"/>
    <lineage>
        <taxon>Bacteria</taxon>
        <taxon>Bacillati</taxon>
        <taxon>Cyanobacteriota</taxon>
        <taxon>Cyanophyceae</taxon>
        <taxon>Oscillatoriophycideae</taxon>
        <taxon>Oscillatoriales</taxon>
        <taxon>Sirenicapillariaceae</taxon>
        <taxon>Limnoraphis</taxon>
    </lineage>
</organism>
<dbReference type="PANTHER" id="PTHR31157">
    <property type="entry name" value="SCP DOMAIN-CONTAINING PROTEIN"/>
    <property type="match status" value="1"/>
</dbReference>
<name>A0ABU5TVI9_9CYAN</name>
<dbReference type="EMBL" id="JAYGHT010000018">
    <property type="protein sequence ID" value="MEA5518915.1"/>
    <property type="molecule type" value="Genomic_DNA"/>
</dbReference>
<dbReference type="CDD" id="cd05379">
    <property type="entry name" value="CAP_bacterial"/>
    <property type="match status" value="1"/>
</dbReference>
<dbReference type="Pfam" id="PF00188">
    <property type="entry name" value="CAP"/>
    <property type="match status" value="1"/>
</dbReference>
<gene>
    <name evidence="2" type="ORF">VB854_08135</name>
</gene>
<sequence>MTLIPDASIGALLGSDSSETISLFPGQLSNSPGGLLALGGNDTVFGSSDPELILGNTGDDQLWGSGGNDSLFGGKDNDILQGEEGNDILFGNLENDTLYGGDGNDSLFGGRGNDLLLGGDGNDTLSGDLGNDTLTGGRGEDFFLLLQPQQSQDLITDFEPGIDLIVLPNDGSEVQVQAVGNNQTRLVLSSTGEEFARLDGVLPSQLTENDFLGNVVFESEEENSGSSQQPIEDQPPSSWVSEVIELTNNFRQNNGLQPLMFNSQLGNAAQQHSENMAFQDFFSHAGLDGSTASSRAQAQGYPSSFVGENIGAGYLSPEDVVQGWIESLGHRENLLNPNYTEIGVGYFYLENDQGLVNYNHYWTQVFGA</sequence>
<keyword evidence="3" id="KW-1185">Reference proteome</keyword>
<comment type="caution">
    <text evidence="2">The sequence shown here is derived from an EMBL/GenBank/DDBJ whole genome shotgun (WGS) entry which is preliminary data.</text>
</comment>
<dbReference type="PANTHER" id="PTHR31157:SF1">
    <property type="entry name" value="SCP DOMAIN-CONTAINING PROTEIN"/>
    <property type="match status" value="1"/>
</dbReference>
<dbReference type="SUPFAM" id="SSF51120">
    <property type="entry name" value="beta-Roll"/>
    <property type="match status" value="2"/>
</dbReference>
<accession>A0ABU5TVI9</accession>
<evidence type="ECO:0000313" key="2">
    <source>
        <dbReference type="EMBL" id="MEA5518915.1"/>
    </source>
</evidence>